<gene>
    <name evidence="1" type="ORF">C0V70_06095</name>
</gene>
<dbReference type="SUPFAM" id="SSF56954">
    <property type="entry name" value="Outer membrane efflux proteins (OEP)"/>
    <property type="match status" value="1"/>
</dbReference>
<evidence type="ECO:0000313" key="2">
    <source>
        <dbReference type="Proteomes" id="UP000235584"/>
    </source>
</evidence>
<accession>A0A2K9NQA0</accession>
<organism evidence="1 2">
    <name type="scientific">Bacteriovorax stolpii</name>
    <name type="common">Bdellovibrio stolpii</name>
    <dbReference type="NCBI Taxonomy" id="960"/>
    <lineage>
        <taxon>Bacteria</taxon>
        <taxon>Pseudomonadati</taxon>
        <taxon>Bdellovibrionota</taxon>
        <taxon>Bacteriovoracia</taxon>
        <taxon>Bacteriovoracales</taxon>
        <taxon>Bacteriovoracaceae</taxon>
        <taxon>Bacteriovorax</taxon>
    </lineage>
</organism>
<sequence length="156" mass="17767">MKKIILIFLSYFIVAQCYSTELTIAQYLEKVRVSNFEIKLEDEKLKASEARSVGIRLPSPMASLIQMKEESGGSPNGFEINQQLPFPTKITSEHKIRKLEANVQKKMLEVGINEAIAKAKMAFIGLWIVQENISIFNQQKSMENDLLLKIFFNAPN</sequence>
<evidence type="ECO:0000313" key="1">
    <source>
        <dbReference type="EMBL" id="AUN97688.1"/>
    </source>
</evidence>
<proteinExistence type="predicted"/>
<reference evidence="1 2" key="1">
    <citation type="submission" date="2018-01" db="EMBL/GenBank/DDBJ databases">
        <title>Complete genome sequence of Bacteriovorax stolpii DSM12778.</title>
        <authorList>
            <person name="Tang B."/>
            <person name="Chang J."/>
        </authorList>
    </citation>
    <scope>NUCLEOTIDE SEQUENCE [LARGE SCALE GENOMIC DNA]</scope>
    <source>
        <strain evidence="1 2">DSM 12778</strain>
    </source>
</reference>
<dbReference type="AlphaFoldDB" id="A0A2K9NQA0"/>
<name>A0A2K9NQA0_BACTC</name>
<dbReference type="RefSeq" id="WP_102242981.1">
    <property type="nucleotide sequence ID" value="NZ_CP025704.1"/>
</dbReference>
<dbReference type="EMBL" id="CP025704">
    <property type="protein sequence ID" value="AUN97688.1"/>
    <property type="molecule type" value="Genomic_DNA"/>
</dbReference>
<dbReference type="KEGG" id="bsto:C0V70_06095"/>
<keyword evidence="2" id="KW-1185">Reference proteome</keyword>
<dbReference type="Proteomes" id="UP000235584">
    <property type="component" value="Chromosome"/>
</dbReference>
<protein>
    <submittedName>
        <fullName evidence="1">Uncharacterized protein</fullName>
    </submittedName>
</protein>